<dbReference type="Proteomes" id="UP000316609">
    <property type="component" value="Unassembled WGS sequence"/>
</dbReference>
<dbReference type="PROSITE" id="PS50005">
    <property type="entry name" value="TPR"/>
    <property type="match status" value="2"/>
</dbReference>
<dbReference type="Pfam" id="PF14559">
    <property type="entry name" value="TPR_19"/>
    <property type="match status" value="1"/>
</dbReference>
<dbReference type="Pfam" id="PF13432">
    <property type="entry name" value="TPR_16"/>
    <property type="match status" value="2"/>
</dbReference>
<name>A0A538TY42_UNCEI</name>
<proteinExistence type="predicted"/>
<keyword evidence="2" id="KW-0732">Signal</keyword>
<dbReference type="InterPro" id="IPR011990">
    <property type="entry name" value="TPR-like_helical_dom_sf"/>
</dbReference>
<feature type="signal peptide" evidence="2">
    <location>
        <begin position="1"/>
        <end position="18"/>
    </location>
</feature>
<dbReference type="PANTHER" id="PTHR12558">
    <property type="entry name" value="CELL DIVISION CYCLE 16,23,27"/>
    <property type="match status" value="1"/>
</dbReference>
<dbReference type="PANTHER" id="PTHR12558:SF13">
    <property type="entry name" value="CELL DIVISION CYCLE PROTEIN 27 HOMOLOG"/>
    <property type="match status" value="1"/>
</dbReference>
<accession>A0A538TY42</accession>
<feature type="repeat" description="TPR" evidence="1">
    <location>
        <begin position="165"/>
        <end position="198"/>
    </location>
</feature>
<gene>
    <name evidence="3" type="ORF">E6K78_00855</name>
</gene>
<reference evidence="3 4" key="1">
    <citation type="journal article" date="2019" name="Nat. Microbiol.">
        <title>Mediterranean grassland soil C-N compound turnover is dependent on rainfall and depth, and is mediated by genomically divergent microorganisms.</title>
        <authorList>
            <person name="Diamond S."/>
            <person name="Andeer P.F."/>
            <person name="Li Z."/>
            <person name="Crits-Christoph A."/>
            <person name="Burstein D."/>
            <person name="Anantharaman K."/>
            <person name="Lane K.R."/>
            <person name="Thomas B.C."/>
            <person name="Pan C."/>
            <person name="Northen T.R."/>
            <person name="Banfield J.F."/>
        </authorList>
    </citation>
    <scope>NUCLEOTIDE SEQUENCE [LARGE SCALE GENOMIC DNA]</scope>
    <source>
        <strain evidence="3">WS_8</strain>
    </source>
</reference>
<organism evidence="3 4">
    <name type="scientific">Eiseniibacteriota bacterium</name>
    <dbReference type="NCBI Taxonomy" id="2212470"/>
    <lineage>
        <taxon>Bacteria</taxon>
        <taxon>Candidatus Eiseniibacteriota</taxon>
    </lineage>
</organism>
<dbReference type="SUPFAM" id="SSF48452">
    <property type="entry name" value="TPR-like"/>
    <property type="match status" value="3"/>
</dbReference>
<protein>
    <submittedName>
        <fullName evidence="3">Tetratricopeptide repeat protein</fullName>
    </submittedName>
</protein>
<evidence type="ECO:0000313" key="4">
    <source>
        <dbReference type="Proteomes" id="UP000316609"/>
    </source>
</evidence>
<sequence length="550" mass="61253">MWILVTAILSAPATPAAAAPEPAYRSEEALRRYAQARLSEEQGSGAEALREYYRAMLLDDQSSGIPRRVSEVTAVVGDPAQSLEFAERALAIDPSDPRALWLKGSALLNLGRDGESLDALEAAAHGDTDQVEYARTLARAAERLDRVPLMAQCYRRIAWLDEDDAEAWFQLAAAEARLNRFSAADSAITRGVELNPLRQGRFFMQGWIEENLGRLAEAATSYRHHLELHAKDPAARRRLISVLGREDRHQEAFGEARALAREHPEDLETREVEADLAFAAGAPSEGLKLLEQLKRRWPDDPDAFGARLTILARHGHGRQAALEAEARVAERPKDFAPLLLAAHVYEATHDYDRALENLRRAVDLTPDSLAPRVLLARTLQSAKRLAEAEQTWREAAARFPKVNGLIFDLAACREKLGDLAGAEQAVRDILDRDPSNPVALNFLGYLYADHNRNLDQALALIQRALDAEPDNGAYLDSLGWAYYRLGRLGEARRALERAVIITGGDPVVREHLGDVYKDLRLNDLAREQYRKSLVSDNTNRRVRSKLSGLR</sequence>
<dbReference type="SMART" id="SM00028">
    <property type="entry name" value="TPR"/>
    <property type="match status" value="9"/>
</dbReference>
<dbReference type="InterPro" id="IPR019734">
    <property type="entry name" value="TPR_rpt"/>
</dbReference>
<feature type="chain" id="PRO_5022158327" evidence="2">
    <location>
        <begin position="19"/>
        <end position="550"/>
    </location>
</feature>
<keyword evidence="1" id="KW-0802">TPR repeat</keyword>
<evidence type="ECO:0000256" key="1">
    <source>
        <dbReference type="PROSITE-ProRule" id="PRU00339"/>
    </source>
</evidence>
<dbReference type="AlphaFoldDB" id="A0A538TY42"/>
<dbReference type="EMBL" id="VBOY01000007">
    <property type="protein sequence ID" value="TMQ68528.1"/>
    <property type="molecule type" value="Genomic_DNA"/>
</dbReference>
<dbReference type="Gene3D" id="1.25.40.10">
    <property type="entry name" value="Tetratricopeptide repeat domain"/>
    <property type="match status" value="3"/>
</dbReference>
<evidence type="ECO:0000313" key="3">
    <source>
        <dbReference type="EMBL" id="TMQ68528.1"/>
    </source>
</evidence>
<comment type="caution">
    <text evidence="3">The sequence shown here is derived from an EMBL/GenBank/DDBJ whole genome shotgun (WGS) entry which is preliminary data.</text>
</comment>
<feature type="repeat" description="TPR" evidence="1">
    <location>
        <begin position="335"/>
        <end position="368"/>
    </location>
</feature>
<evidence type="ECO:0000256" key="2">
    <source>
        <dbReference type="SAM" id="SignalP"/>
    </source>
</evidence>